<dbReference type="GO" id="GO:0005886">
    <property type="term" value="C:plasma membrane"/>
    <property type="evidence" value="ECO:0007669"/>
    <property type="project" value="UniProtKB-SubCell"/>
</dbReference>
<comment type="subcellular location">
    <subcellularLocation>
        <location evidence="10">Cell membrane</location>
        <topology evidence="10">Multi-pass membrane protein</topology>
    </subcellularLocation>
    <subcellularLocation>
        <location evidence="1">Membrane</location>
        <topology evidence="1">Multi-pass membrane protein</topology>
    </subcellularLocation>
</comment>
<keyword evidence="3 10" id="KW-0813">Transport</keyword>
<keyword evidence="8 13" id="KW-1133">Transmembrane helix</keyword>
<dbReference type="PANTHER" id="PTHR22888">
    <property type="entry name" value="CYTOCHROME C OXIDASE, SUBUNIT II"/>
    <property type="match status" value="1"/>
</dbReference>
<feature type="compositionally biased region" description="Polar residues" evidence="12">
    <location>
        <begin position="339"/>
        <end position="350"/>
    </location>
</feature>
<evidence type="ECO:0000256" key="10">
    <source>
        <dbReference type="RuleBase" id="RU000456"/>
    </source>
</evidence>
<comment type="similarity">
    <text evidence="2 10">Belongs to the cytochrome c oxidase subunit 2 family.</text>
</comment>
<dbReference type="GO" id="GO:0004129">
    <property type="term" value="F:cytochrome-c oxidase activity"/>
    <property type="evidence" value="ECO:0007669"/>
    <property type="project" value="UniProtKB-EC"/>
</dbReference>
<keyword evidence="5 10" id="KW-0812">Transmembrane</keyword>
<dbReference type="SUPFAM" id="SSF49503">
    <property type="entry name" value="Cupredoxins"/>
    <property type="match status" value="1"/>
</dbReference>
<dbReference type="GO" id="GO:0042773">
    <property type="term" value="P:ATP synthesis coupled electron transport"/>
    <property type="evidence" value="ECO:0007669"/>
    <property type="project" value="TreeGrafter"/>
</dbReference>
<evidence type="ECO:0000256" key="7">
    <source>
        <dbReference type="ARBA" id="ARBA00022982"/>
    </source>
</evidence>
<evidence type="ECO:0000256" key="3">
    <source>
        <dbReference type="ARBA" id="ARBA00022448"/>
    </source>
</evidence>
<sequence length="350" mass="38856">MSGFLAVLVVVLIFIVIFQIAKASEYVSILKGEKKAREQSNRINGFLLIAFLVLGLIGVYWCNDLLKGKILGESASEQGEGVDTLIYVTLAITGVVFVITQIALFWFAFKYQEKEGRKAFYFPHNNKLEVIWTVIPAIALTILVAFGLKHWFQLTSEAPKDAAVVEVTGKQFNWIFRYPGKDGALGRRDIKNIDPSAGNELGLDWNDPLNKDDFMPTELHLVVGKPVKFIIGSRDVIHDVGLPHFRMKMDAVPGIPTTLWFTPKFTTKQMKEKTGNPDFTFEISCDQMCGSGHYSMRGVIVVETQEEYDKWVASQKSTYSLTHADTAAPAAPAGEAKADSTQKAVAANIQ</sequence>
<keyword evidence="4 10" id="KW-0679">Respiratory chain</keyword>
<feature type="domain" description="Cytochrome oxidase subunit II copper A binding" evidence="14">
    <location>
        <begin position="160"/>
        <end position="314"/>
    </location>
</feature>
<dbReference type="AlphaFoldDB" id="A0A1T5P743"/>
<evidence type="ECO:0000256" key="12">
    <source>
        <dbReference type="SAM" id="MobiDB-lite"/>
    </source>
</evidence>
<evidence type="ECO:0000256" key="13">
    <source>
        <dbReference type="SAM" id="Phobius"/>
    </source>
</evidence>
<dbReference type="InterPro" id="IPR045187">
    <property type="entry name" value="CcO_II"/>
</dbReference>
<feature type="transmembrane region" description="Helical" evidence="13">
    <location>
        <begin position="6"/>
        <end position="23"/>
    </location>
</feature>
<protein>
    <recommendedName>
        <fullName evidence="11">Cytochrome c oxidase subunit 2</fullName>
        <ecNumber evidence="11">7.1.1.9</ecNumber>
    </recommendedName>
</protein>
<name>A0A1T5P743_9BACT</name>
<dbReference type="InterPro" id="IPR036257">
    <property type="entry name" value="Cyt_c_oxidase_su2_TM_sf"/>
</dbReference>
<keyword evidence="7 10" id="KW-0249">Electron transport</keyword>
<dbReference type="Pfam" id="PF02790">
    <property type="entry name" value="COX2_TM"/>
    <property type="match status" value="1"/>
</dbReference>
<dbReference type="STRING" id="393003.SAMN05660461_4466"/>
<feature type="region of interest" description="Disordered" evidence="12">
    <location>
        <begin position="330"/>
        <end position="350"/>
    </location>
</feature>
<comment type="catalytic activity">
    <reaction evidence="11">
        <text>4 Fe(II)-[cytochrome c] + O2 + 8 H(+)(in) = 4 Fe(III)-[cytochrome c] + 2 H2O + 4 H(+)(out)</text>
        <dbReference type="Rhea" id="RHEA:11436"/>
        <dbReference type="Rhea" id="RHEA-COMP:10350"/>
        <dbReference type="Rhea" id="RHEA-COMP:14399"/>
        <dbReference type="ChEBI" id="CHEBI:15377"/>
        <dbReference type="ChEBI" id="CHEBI:15378"/>
        <dbReference type="ChEBI" id="CHEBI:15379"/>
        <dbReference type="ChEBI" id="CHEBI:29033"/>
        <dbReference type="ChEBI" id="CHEBI:29034"/>
        <dbReference type="EC" id="7.1.1.9"/>
    </reaction>
</comment>
<evidence type="ECO:0000259" key="15">
    <source>
        <dbReference type="PROSITE" id="PS50999"/>
    </source>
</evidence>
<evidence type="ECO:0000256" key="11">
    <source>
        <dbReference type="RuleBase" id="RU004024"/>
    </source>
</evidence>
<dbReference type="PANTHER" id="PTHR22888:SF9">
    <property type="entry name" value="CYTOCHROME C OXIDASE SUBUNIT 2"/>
    <property type="match status" value="1"/>
</dbReference>
<dbReference type="Proteomes" id="UP000190166">
    <property type="component" value="Unassembled WGS sequence"/>
</dbReference>
<feature type="transmembrane region" description="Helical" evidence="13">
    <location>
        <begin position="43"/>
        <end position="61"/>
    </location>
</feature>
<keyword evidence="17" id="KW-1185">Reference proteome</keyword>
<reference evidence="16 17" key="1">
    <citation type="submission" date="2017-02" db="EMBL/GenBank/DDBJ databases">
        <authorList>
            <person name="Peterson S.W."/>
        </authorList>
    </citation>
    <scope>NUCLEOTIDE SEQUENCE [LARGE SCALE GENOMIC DNA]</scope>
    <source>
        <strain evidence="16 17">DSM 18108</strain>
    </source>
</reference>
<dbReference type="InterPro" id="IPR011759">
    <property type="entry name" value="Cyt_c_oxidase_su2_TM_dom"/>
</dbReference>
<keyword evidence="11" id="KW-0186">Copper</keyword>
<dbReference type="Gene3D" id="1.10.287.90">
    <property type="match status" value="1"/>
</dbReference>
<dbReference type="RefSeq" id="WP_079471718.1">
    <property type="nucleotide sequence ID" value="NZ_FUZZ01000003.1"/>
</dbReference>
<dbReference type="EC" id="7.1.1.9" evidence="11"/>
<evidence type="ECO:0000256" key="2">
    <source>
        <dbReference type="ARBA" id="ARBA00007866"/>
    </source>
</evidence>
<comment type="function">
    <text evidence="11">Subunits I and II form the functional core of the enzyme complex. Electrons originating in cytochrome c are transferred via heme a and Cu(A) to the binuclear center formed by heme a3 and Cu(B).</text>
</comment>
<evidence type="ECO:0000313" key="17">
    <source>
        <dbReference type="Proteomes" id="UP000190166"/>
    </source>
</evidence>
<dbReference type="CDD" id="cd13919">
    <property type="entry name" value="CuRO_HCO_II_like_5"/>
    <property type="match status" value="1"/>
</dbReference>
<dbReference type="PROSITE" id="PS50857">
    <property type="entry name" value="COX2_CUA"/>
    <property type="match status" value="1"/>
</dbReference>
<evidence type="ECO:0000256" key="1">
    <source>
        <dbReference type="ARBA" id="ARBA00004141"/>
    </source>
</evidence>
<evidence type="ECO:0000256" key="5">
    <source>
        <dbReference type="ARBA" id="ARBA00022692"/>
    </source>
</evidence>
<proteinExistence type="inferred from homology"/>
<comment type="cofactor">
    <cofactor evidence="11">
        <name>Cu cation</name>
        <dbReference type="ChEBI" id="CHEBI:23378"/>
    </cofactor>
    <text evidence="11">Binds a copper A center.</text>
</comment>
<dbReference type="EMBL" id="FUZZ01000003">
    <property type="protein sequence ID" value="SKD08594.1"/>
    <property type="molecule type" value="Genomic_DNA"/>
</dbReference>
<evidence type="ECO:0000256" key="9">
    <source>
        <dbReference type="ARBA" id="ARBA00023136"/>
    </source>
</evidence>
<dbReference type="Pfam" id="PF00116">
    <property type="entry name" value="COX2"/>
    <property type="match status" value="1"/>
</dbReference>
<evidence type="ECO:0000256" key="6">
    <source>
        <dbReference type="ARBA" id="ARBA00022967"/>
    </source>
</evidence>
<accession>A0A1T5P743</accession>
<dbReference type="PROSITE" id="PS50999">
    <property type="entry name" value="COX2_TM"/>
    <property type="match status" value="1"/>
</dbReference>
<keyword evidence="6" id="KW-1278">Translocase</keyword>
<feature type="transmembrane region" description="Helical" evidence="13">
    <location>
        <begin position="130"/>
        <end position="152"/>
    </location>
</feature>
<dbReference type="Gene3D" id="2.60.40.420">
    <property type="entry name" value="Cupredoxins - blue copper proteins"/>
    <property type="match status" value="1"/>
</dbReference>
<dbReference type="InterPro" id="IPR008972">
    <property type="entry name" value="Cupredoxin"/>
</dbReference>
<dbReference type="SUPFAM" id="SSF81464">
    <property type="entry name" value="Cytochrome c oxidase subunit II-like, transmembrane region"/>
    <property type="match status" value="1"/>
</dbReference>
<dbReference type="InterPro" id="IPR002429">
    <property type="entry name" value="CcO_II-like_C"/>
</dbReference>
<gene>
    <name evidence="16" type="ORF">SAMN05660461_4466</name>
</gene>
<organism evidence="16 17">
    <name type="scientific">Chitinophaga ginsengisegetis</name>
    <dbReference type="NCBI Taxonomy" id="393003"/>
    <lineage>
        <taxon>Bacteria</taxon>
        <taxon>Pseudomonadati</taxon>
        <taxon>Bacteroidota</taxon>
        <taxon>Chitinophagia</taxon>
        <taxon>Chitinophagales</taxon>
        <taxon>Chitinophagaceae</taxon>
        <taxon>Chitinophaga</taxon>
    </lineage>
</organism>
<dbReference type="GO" id="GO:0005507">
    <property type="term" value="F:copper ion binding"/>
    <property type="evidence" value="ECO:0007669"/>
    <property type="project" value="InterPro"/>
</dbReference>
<dbReference type="PRINTS" id="PR01166">
    <property type="entry name" value="CYCOXIDASEII"/>
</dbReference>
<evidence type="ECO:0000259" key="14">
    <source>
        <dbReference type="PROSITE" id="PS50857"/>
    </source>
</evidence>
<evidence type="ECO:0000256" key="8">
    <source>
        <dbReference type="ARBA" id="ARBA00022989"/>
    </source>
</evidence>
<feature type="domain" description="Cytochrome oxidase subunit II transmembrane region profile" evidence="15">
    <location>
        <begin position="63"/>
        <end position="158"/>
    </location>
</feature>
<feature type="transmembrane region" description="Helical" evidence="13">
    <location>
        <begin position="85"/>
        <end position="109"/>
    </location>
</feature>
<keyword evidence="11" id="KW-0479">Metal-binding</keyword>
<evidence type="ECO:0000313" key="16">
    <source>
        <dbReference type="EMBL" id="SKD08594.1"/>
    </source>
</evidence>
<evidence type="ECO:0000256" key="4">
    <source>
        <dbReference type="ARBA" id="ARBA00022660"/>
    </source>
</evidence>
<keyword evidence="9 13" id="KW-0472">Membrane</keyword>